<dbReference type="PROSITE" id="PS50826">
    <property type="entry name" value="RUN"/>
    <property type="match status" value="1"/>
</dbReference>
<feature type="domain" description="C3H1-type" evidence="13">
    <location>
        <begin position="1366"/>
        <end position="1388"/>
    </location>
</feature>
<feature type="domain" description="SH3" evidence="11">
    <location>
        <begin position="1044"/>
        <end position="1103"/>
    </location>
</feature>
<dbReference type="Gene3D" id="1.10.8.270">
    <property type="entry name" value="putative rabgap domain of human tbc1 domain family member 14 like domains"/>
    <property type="match status" value="1"/>
</dbReference>
<keyword evidence="5" id="KW-0464">Manganese</keyword>
<dbReference type="SMART" id="SM00593">
    <property type="entry name" value="RUN"/>
    <property type="match status" value="1"/>
</dbReference>
<feature type="zinc finger region" description="C3H1-type" evidence="8">
    <location>
        <begin position="1366"/>
        <end position="1388"/>
    </location>
</feature>
<evidence type="ECO:0000256" key="3">
    <source>
        <dbReference type="ARBA" id="ARBA00030864"/>
    </source>
</evidence>
<dbReference type="GO" id="GO:0008455">
    <property type="term" value="F:alpha-1,6-mannosylglycoprotein 2-beta-N-acetylglucosaminyltransferase activity"/>
    <property type="evidence" value="ECO:0007669"/>
    <property type="project" value="InterPro"/>
</dbReference>
<dbReference type="Pfam" id="PF07653">
    <property type="entry name" value="SH3_2"/>
    <property type="match status" value="1"/>
</dbReference>
<dbReference type="Gene3D" id="3.30.1370.210">
    <property type="match status" value="1"/>
</dbReference>
<dbReference type="InterPro" id="IPR029044">
    <property type="entry name" value="Nucleotide-diphossugar_trans"/>
</dbReference>
<dbReference type="InterPro" id="IPR007754">
    <property type="entry name" value="GlcNAc_II"/>
</dbReference>
<dbReference type="Pfam" id="PF02759">
    <property type="entry name" value="RUN"/>
    <property type="match status" value="1"/>
</dbReference>
<comment type="similarity">
    <text evidence="1">Belongs to the small G protein signaling modulator family.</text>
</comment>
<feature type="binding site" evidence="4">
    <location>
        <begin position="229"/>
        <end position="233"/>
    </location>
    <ligand>
        <name>substrate</name>
    </ligand>
</feature>
<feature type="domain" description="Rab-GAP TBC" evidence="12">
    <location>
        <begin position="675"/>
        <end position="875"/>
    </location>
</feature>
<dbReference type="PANTHER" id="PTHR47219">
    <property type="entry name" value="RAB GTPASE-ACTIVATING PROTEIN 1-LIKE"/>
    <property type="match status" value="1"/>
</dbReference>
<evidence type="ECO:0000313" key="16">
    <source>
        <dbReference type="Proteomes" id="UP000055048"/>
    </source>
</evidence>
<dbReference type="GO" id="GO:0016020">
    <property type="term" value="C:membrane"/>
    <property type="evidence" value="ECO:0007669"/>
    <property type="project" value="InterPro"/>
</dbReference>
<dbReference type="PANTHER" id="PTHR47219:SF13">
    <property type="entry name" value="RUN AND TBC1 DOMAIN-CONTAINING PROTEIN 3"/>
    <property type="match status" value="1"/>
</dbReference>
<dbReference type="GO" id="GO:0008270">
    <property type="term" value="F:zinc ion binding"/>
    <property type="evidence" value="ECO:0007669"/>
    <property type="project" value="UniProtKB-KW"/>
</dbReference>
<feature type="binding site" evidence="4">
    <location>
        <begin position="135"/>
        <end position="139"/>
    </location>
    <ligand>
        <name>substrate</name>
    </ligand>
</feature>
<keyword evidence="16" id="KW-1185">Reference proteome</keyword>
<keyword evidence="6" id="KW-1015">Disulfide bond</keyword>
<dbReference type="Pfam" id="PF15663">
    <property type="entry name" value="zf-CCCH_3"/>
    <property type="match status" value="1"/>
</dbReference>
<dbReference type="Gene3D" id="1.10.472.80">
    <property type="entry name" value="Ypt/Rab-GAP domain of gyp1p, domain 3"/>
    <property type="match status" value="1"/>
</dbReference>
<feature type="disulfide bond" evidence="6">
    <location>
        <begin position="208"/>
        <end position="212"/>
    </location>
</feature>
<dbReference type="Proteomes" id="UP000055048">
    <property type="component" value="Unassembled WGS sequence"/>
</dbReference>
<feature type="region of interest" description="Disordered" evidence="9">
    <location>
        <begin position="1575"/>
        <end position="1647"/>
    </location>
</feature>
<gene>
    <name evidence="15" type="primary">SGSM3</name>
    <name evidence="15" type="ORF">T05_16477</name>
</gene>
<dbReference type="Gene3D" id="3.90.550.10">
    <property type="entry name" value="Spore Coat Polysaccharide Biosynthesis Protein SpsA, Chain A"/>
    <property type="match status" value="1"/>
</dbReference>
<feature type="binding site" evidence="5">
    <location>
        <position position="269"/>
    </location>
    <ligand>
        <name>Mn(2+)</name>
        <dbReference type="ChEBI" id="CHEBI:29035"/>
    </ligand>
</feature>
<dbReference type="InterPro" id="IPR041686">
    <property type="entry name" value="Znf-CCCH_3"/>
</dbReference>
<feature type="domain" description="RUN" evidence="14">
    <location>
        <begin position="1132"/>
        <end position="1297"/>
    </location>
</feature>
<feature type="compositionally biased region" description="Basic and acidic residues" evidence="9">
    <location>
        <begin position="1624"/>
        <end position="1633"/>
    </location>
</feature>
<dbReference type="SMART" id="SM00164">
    <property type="entry name" value="TBC"/>
    <property type="match status" value="1"/>
</dbReference>
<organism evidence="15 16">
    <name type="scientific">Trichinella murrelli</name>
    <dbReference type="NCBI Taxonomy" id="144512"/>
    <lineage>
        <taxon>Eukaryota</taxon>
        <taxon>Metazoa</taxon>
        <taxon>Ecdysozoa</taxon>
        <taxon>Nematoda</taxon>
        <taxon>Enoplea</taxon>
        <taxon>Dorylaimia</taxon>
        <taxon>Trichinellida</taxon>
        <taxon>Trichinellidae</taxon>
        <taxon>Trichinella</taxon>
    </lineage>
</organism>
<dbReference type="SUPFAM" id="SSF140741">
    <property type="entry name" value="RUN domain-like"/>
    <property type="match status" value="1"/>
</dbReference>
<dbReference type="SMART" id="SM00356">
    <property type="entry name" value="ZnF_C3H1"/>
    <property type="match status" value="3"/>
</dbReference>
<evidence type="ECO:0000313" key="15">
    <source>
        <dbReference type="EMBL" id="KRX47000.1"/>
    </source>
</evidence>
<dbReference type="Pfam" id="PF05060">
    <property type="entry name" value="MGAT2"/>
    <property type="match status" value="1"/>
</dbReference>
<dbReference type="EMBL" id="JYDJ01000049">
    <property type="protein sequence ID" value="KRX47000.1"/>
    <property type="molecule type" value="Genomic_DNA"/>
</dbReference>
<dbReference type="InterPro" id="IPR000571">
    <property type="entry name" value="Znf_CCCH"/>
</dbReference>
<feature type="domain" description="C3H1-type" evidence="13">
    <location>
        <begin position="1390"/>
        <end position="1416"/>
    </location>
</feature>
<comment type="cofactor">
    <cofactor evidence="5">
        <name>Mn(2+)</name>
        <dbReference type="ChEBI" id="CHEBI:29035"/>
    </cofactor>
</comment>
<dbReference type="OrthoDB" id="44736at2759"/>
<accession>A0A0V0U6R0</accession>
<keyword evidence="10" id="KW-1133">Transmembrane helix</keyword>
<dbReference type="SUPFAM" id="SSF50044">
    <property type="entry name" value="SH3-domain"/>
    <property type="match status" value="1"/>
</dbReference>
<dbReference type="STRING" id="144512.A0A0V0U6R0"/>
<dbReference type="GO" id="GO:0031267">
    <property type="term" value="F:small GTPase binding"/>
    <property type="evidence" value="ECO:0007669"/>
    <property type="project" value="TreeGrafter"/>
</dbReference>
<dbReference type="InterPro" id="IPR037213">
    <property type="entry name" value="Run_dom_sf"/>
</dbReference>
<dbReference type="Gene3D" id="1.20.58.900">
    <property type="match status" value="1"/>
</dbReference>
<dbReference type="GO" id="GO:0005795">
    <property type="term" value="C:Golgi stack"/>
    <property type="evidence" value="ECO:0007669"/>
    <property type="project" value="InterPro"/>
</dbReference>
<keyword evidence="5 8" id="KW-0479">Metal-binding</keyword>
<feature type="zinc finger region" description="C3H1-type" evidence="8">
    <location>
        <begin position="1390"/>
        <end position="1416"/>
    </location>
</feature>
<protein>
    <recommendedName>
        <fullName evidence="3">RUN and TBC1 domain-containing protein 3</fullName>
    </recommendedName>
</protein>
<dbReference type="InterPro" id="IPR000195">
    <property type="entry name" value="Rab-GAP-TBC_dom"/>
</dbReference>
<dbReference type="Pfam" id="PF00566">
    <property type="entry name" value="RabGAP-TBC"/>
    <property type="match status" value="1"/>
</dbReference>
<evidence type="ECO:0000256" key="8">
    <source>
        <dbReference type="PROSITE-ProRule" id="PRU00723"/>
    </source>
</evidence>
<evidence type="ECO:0000259" key="12">
    <source>
        <dbReference type="PROSITE" id="PS50086"/>
    </source>
</evidence>
<dbReference type="UniPathway" id="UPA00378"/>
<keyword evidence="8" id="KW-0862">Zinc</keyword>
<dbReference type="GO" id="GO:0009312">
    <property type="term" value="P:oligosaccharide biosynthetic process"/>
    <property type="evidence" value="ECO:0007669"/>
    <property type="project" value="InterPro"/>
</dbReference>
<evidence type="ECO:0000259" key="14">
    <source>
        <dbReference type="PROSITE" id="PS50826"/>
    </source>
</evidence>
<evidence type="ECO:0000256" key="9">
    <source>
        <dbReference type="SAM" id="MobiDB-lite"/>
    </source>
</evidence>
<dbReference type="InterPro" id="IPR001452">
    <property type="entry name" value="SH3_domain"/>
</dbReference>
<dbReference type="SUPFAM" id="SSF53448">
    <property type="entry name" value="Nucleotide-diphospho-sugar transferases"/>
    <property type="match status" value="1"/>
</dbReference>
<evidence type="ECO:0000256" key="5">
    <source>
        <dbReference type="PIRSR" id="PIRSR607754-2"/>
    </source>
</evidence>
<feature type="binding site" evidence="5">
    <location>
        <position position="382"/>
    </location>
    <ligand>
        <name>Mn(2+)</name>
        <dbReference type="ChEBI" id="CHEBI:29035"/>
    </ligand>
</feature>
<feature type="transmembrane region" description="Helical" evidence="10">
    <location>
        <begin position="17"/>
        <end position="36"/>
    </location>
</feature>
<keyword evidence="2 7" id="KW-0728">SH3 domain</keyword>
<dbReference type="InterPro" id="IPR036028">
    <property type="entry name" value="SH3-like_dom_sf"/>
</dbReference>
<dbReference type="Gene3D" id="2.30.30.40">
    <property type="entry name" value="SH3 Domains"/>
    <property type="match status" value="1"/>
</dbReference>
<dbReference type="InterPro" id="IPR035969">
    <property type="entry name" value="Rab-GAP_TBC_sf"/>
</dbReference>
<feature type="compositionally biased region" description="Basic and acidic residues" evidence="9">
    <location>
        <begin position="1603"/>
        <end position="1615"/>
    </location>
</feature>
<dbReference type="GO" id="GO:0005096">
    <property type="term" value="F:GTPase activator activity"/>
    <property type="evidence" value="ECO:0007669"/>
    <property type="project" value="TreeGrafter"/>
</dbReference>
<name>A0A0V0U6R0_9BILA</name>
<dbReference type="SMART" id="SM00326">
    <property type="entry name" value="SH3"/>
    <property type="match status" value="1"/>
</dbReference>
<evidence type="ECO:0000256" key="1">
    <source>
        <dbReference type="ARBA" id="ARBA00006296"/>
    </source>
</evidence>
<evidence type="ECO:0000256" key="6">
    <source>
        <dbReference type="PIRSR" id="PIRSR607754-3"/>
    </source>
</evidence>
<comment type="caution">
    <text evidence="15">The sequence shown here is derived from an EMBL/GenBank/DDBJ whole genome shotgun (WGS) entry which is preliminary data.</text>
</comment>
<evidence type="ECO:0000259" key="13">
    <source>
        <dbReference type="PROSITE" id="PS50103"/>
    </source>
</evidence>
<keyword evidence="10" id="KW-0812">Transmembrane</keyword>
<sequence>MGSLFYINRFSIRKNKIPIFIFFLIYFAIYIFLRLIPNEIFSMKYFKNELKSSSSLPKFENRFSEIYSILTNISQRINLTKNATANYCEDDVAEVAEAVYWAESRQAENQSDHSQVWVENGFNHNVKFDHVFMIQVHKRPSYFKPMIDSLSKVWNISEVLLVISHSAYDEEMNNIVKSIKFCPVLQLFYPLRMELFQEKFPDADPEHCNGTCCRPESKRRSIKVAQIAQIKHHWWWKVRNYPTAALVQAFEYIEELKNSNFWITLLEEDHYASPDLYETLKSVIKDKLKFCEECQIIVPGNYFQLPVNKNQPPNEIKIEYWYSSTHNLGMTFSRTFWNELKLHAVPFCTYNDYNWDWTLNHIQTHIARNWKAVVFKSSRLFHIGDWYFGTHTKLDNCNASLEAVKNYIKEINIRTYTFKVDEGGRLFANWVTPQPFGAWSIITCTYFTLRHMSLKIILSVCVVNFSTFSAVFNMTNMVSNVCVLAKSDKQRRIVYLVGTVMFCRSQNRGYSRGFSQATRAISDEDEEDSAECNGGVAFARQEGLSIGAASGEIGDSFSKIGTPCSCLVASIVPSKRLLRSGDDDVDPASNRYLCLDDYDQFGFKIGKKENGEENGRTVDGNQTSLLVEEECKLRLRWIAYLEFTFNSRVVEDLTWEKVESFLPRSEELASLVRAGVPHSLRPYVWPRLCGATRRRQRADYTYADMLNELKKVDDQDDDDDYSLTFGQIEKDLMRTLPNNVCFASPDGVGVGRLRRILRSIALAFPDVGYCQGMGVIAATLLLFLDEENAFWMMCTILDDLLPDRYFSDSLLGSAVDQRIFRLLIADLLPDVDAVFRAHDIEPSLVTLHWFLTLYASSAMPFPLLLRVWDLFFYYGSTVLFKVALAMLKLRQDQFRALANSADVFNLLSSTPSSLGPTDVEPLLRAIDQLDTDDRRLPSLRATQRAYLQLARRRPTNHSAVGRRLFRRRHGRCRARSTSSSDFDQSSSAKNIRQTELLVELKQTIAELVLEMASRSPTVPASLQADYSVESHSRDYDLYTEAHRLTRRWARALVDFERHEDDELGFCKNDLVEVLSRRDEHCWIGELNGRRGWFPAKFVQLVDDQLRDYSTFPSVVETEDDDDDNDDNDFTEKITKLVRHQFCTILKTIFEYGMKKSSLLGRPFHPWLFIESVANEEIRKEHLSVHSRLMLSQTFQLDQDGQTFTPEELLYKALQYVNLTHDLARVSSMDVKFRSLICLGLNEQALHLWFELLCTSNGDLVDQWYQPWSFIRSPAWVQLKCELRLLAQFVFKLNSAWELPTTRKRPGNNHRPIQESVRDMLLKHHLFNINKVKLMFFNNSTLTLCSAVATASTHSADLLFMSLHGDDCYFFFYSKCTKGDRCPFRHSKSALGTEIVCQAWLQGRCRKAGCGYRHMKNGKTRSTMPCYWENQPGGCLKQHCVFMHLKPRDKSLSAADYSPPPQKAKASKPCKKRTYDDGRVWINPKLSVSVNVEDDDENANPLRGENNNMKKKAKKNNTCIEADSQHGELELDDLIVNDMVDDNDVKCGVSFQSNAKTKFGKESDSNSERQSLDDYFREEEEKQNEEFPSDPEADNRQPNGSENCLHRQQERVEELNKNNNNKSCISEKKNEENMKISTDIDNDNKGQKMNSKLGRAEYEARLLEVLGEDLAKTLAEEGIEFDLNDP</sequence>
<dbReference type="Gene3D" id="1.10.10.750">
    <property type="entry name" value="Ypt/Rab-GAP domain of gyp1p, domain 1"/>
    <property type="match status" value="1"/>
</dbReference>
<feature type="region of interest" description="Disordered" evidence="9">
    <location>
        <begin position="1492"/>
        <end position="1511"/>
    </location>
</feature>
<evidence type="ECO:0000259" key="11">
    <source>
        <dbReference type="PROSITE" id="PS50002"/>
    </source>
</evidence>
<evidence type="ECO:0000256" key="4">
    <source>
        <dbReference type="PIRSR" id="PIRSR607754-1"/>
    </source>
</evidence>
<keyword evidence="8" id="KW-0863">Zinc-finger</keyword>
<dbReference type="SUPFAM" id="SSF47923">
    <property type="entry name" value="Ypt/Rab-GAP domain of gyp1p"/>
    <property type="match status" value="2"/>
</dbReference>
<dbReference type="PROSITE" id="PS50086">
    <property type="entry name" value="TBC_RABGAP"/>
    <property type="match status" value="1"/>
</dbReference>
<feature type="disulfide bond" evidence="6">
    <location>
        <begin position="291"/>
        <end position="294"/>
    </location>
</feature>
<reference evidence="15 16" key="1">
    <citation type="submission" date="2015-01" db="EMBL/GenBank/DDBJ databases">
        <title>Evolution of Trichinella species and genotypes.</title>
        <authorList>
            <person name="Korhonen P.K."/>
            <person name="Edoardo P."/>
            <person name="Giuseppe L.R."/>
            <person name="Gasser R.B."/>
        </authorList>
    </citation>
    <scope>NUCLEOTIDE SEQUENCE [LARGE SCALE GENOMIC DNA]</scope>
    <source>
        <strain evidence="15">ISS417</strain>
    </source>
</reference>
<evidence type="ECO:0000256" key="10">
    <source>
        <dbReference type="SAM" id="Phobius"/>
    </source>
</evidence>
<feature type="compositionally biased region" description="Acidic residues" evidence="9">
    <location>
        <begin position="1575"/>
        <end position="1591"/>
    </location>
</feature>
<dbReference type="FunFam" id="1.10.8.270:FF:000026">
    <property type="entry name" value="TBC (Tre-2/Bub2/Cdc16) domain family"/>
    <property type="match status" value="1"/>
</dbReference>
<dbReference type="PROSITE" id="PS50002">
    <property type="entry name" value="SH3"/>
    <property type="match status" value="1"/>
</dbReference>
<dbReference type="InterPro" id="IPR050302">
    <property type="entry name" value="Rab_GAP_TBC_domain"/>
</dbReference>
<dbReference type="InterPro" id="IPR004012">
    <property type="entry name" value="Run_dom"/>
</dbReference>
<keyword evidence="10" id="KW-0472">Membrane</keyword>
<evidence type="ECO:0000256" key="7">
    <source>
        <dbReference type="PROSITE-ProRule" id="PRU00192"/>
    </source>
</evidence>
<dbReference type="PROSITE" id="PS50103">
    <property type="entry name" value="ZF_C3H1"/>
    <property type="match status" value="2"/>
</dbReference>
<evidence type="ECO:0000256" key="2">
    <source>
        <dbReference type="ARBA" id="ARBA00022443"/>
    </source>
</evidence>
<proteinExistence type="inferred from homology"/>